<dbReference type="InterPro" id="IPR051120">
    <property type="entry name" value="ABC_AA/LPS_Transport"/>
</dbReference>
<dbReference type="FunFam" id="3.40.50.300:FF:000421">
    <property type="entry name" value="Branched-chain amino acid ABC transporter ATP-binding protein"/>
    <property type="match status" value="1"/>
</dbReference>
<dbReference type="GO" id="GO:0005524">
    <property type="term" value="F:ATP binding"/>
    <property type="evidence" value="ECO:0007669"/>
    <property type="project" value="UniProtKB-KW"/>
</dbReference>
<dbReference type="InterPro" id="IPR032823">
    <property type="entry name" value="BCA_ABC_TP_C"/>
</dbReference>
<gene>
    <name evidence="7" type="ORF">HBA54_00595</name>
</gene>
<dbReference type="GO" id="GO:1903806">
    <property type="term" value="P:L-isoleucine import across plasma membrane"/>
    <property type="evidence" value="ECO:0007669"/>
    <property type="project" value="TreeGrafter"/>
</dbReference>
<dbReference type="PANTHER" id="PTHR45772:SF11">
    <property type="entry name" value="HIGH-AFFINITY BRANCHED-CHAIN AMINO ACID TRANSPORT ATP-BINDING PROTEIN LIVG"/>
    <property type="match status" value="1"/>
</dbReference>
<evidence type="ECO:0000313" key="7">
    <source>
        <dbReference type="EMBL" id="NIA67084.1"/>
    </source>
</evidence>
<evidence type="ECO:0000256" key="1">
    <source>
        <dbReference type="ARBA" id="ARBA00005417"/>
    </source>
</evidence>
<dbReference type="AlphaFoldDB" id="A0A967EUZ6"/>
<keyword evidence="2" id="KW-0813">Transport</keyword>
<organism evidence="7 8">
    <name type="scientific">Pelagibius litoralis</name>
    <dbReference type="NCBI Taxonomy" id="374515"/>
    <lineage>
        <taxon>Bacteria</taxon>
        <taxon>Pseudomonadati</taxon>
        <taxon>Pseudomonadota</taxon>
        <taxon>Alphaproteobacteria</taxon>
        <taxon>Rhodospirillales</taxon>
        <taxon>Rhodovibrionaceae</taxon>
        <taxon>Pelagibius</taxon>
    </lineage>
</organism>
<dbReference type="InterPro" id="IPR003593">
    <property type="entry name" value="AAA+_ATPase"/>
</dbReference>
<dbReference type="Proteomes" id="UP000761264">
    <property type="component" value="Unassembled WGS sequence"/>
</dbReference>
<feature type="domain" description="ABC transporter" evidence="6">
    <location>
        <begin position="26"/>
        <end position="282"/>
    </location>
</feature>
<evidence type="ECO:0000256" key="3">
    <source>
        <dbReference type="ARBA" id="ARBA00022741"/>
    </source>
</evidence>
<dbReference type="GO" id="GO:1903805">
    <property type="term" value="P:L-valine import across plasma membrane"/>
    <property type="evidence" value="ECO:0007669"/>
    <property type="project" value="TreeGrafter"/>
</dbReference>
<dbReference type="InterPro" id="IPR003439">
    <property type="entry name" value="ABC_transporter-like_ATP-bd"/>
</dbReference>
<reference evidence="7" key="1">
    <citation type="submission" date="2020-03" db="EMBL/GenBank/DDBJ databases">
        <title>Genome of Pelagibius litoralis DSM 21314T.</title>
        <authorList>
            <person name="Wang G."/>
        </authorList>
    </citation>
    <scope>NUCLEOTIDE SEQUENCE</scope>
    <source>
        <strain evidence="7">DSM 21314</strain>
    </source>
</reference>
<comment type="similarity">
    <text evidence="1">Belongs to the ABC transporter superfamily.</text>
</comment>
<dbReference type="SMART" id="SM00382">
    <property type="entry name" value="AAA"/>
    <property type="match status" value="1"/>
</dbReference>
<keyword evidence="8" id="KW-1185">Reference proteome</keyword>
<evidence type="ECO:0000313" key="8">
    <source>
        <dbReference type="Proteomes" id="UP000761264"/>
    </source>
</evidence>
<evidence type="ECO:0000259" key="6">
    <source>
        <dbReference type="PROSITE" id="PS50893"/>
    </source>
</evidence>
<dbReference type="PROSITE" id="PS50893">
    <property type="entry name" value="ABC_TRANSPORTER_2"/>
    <property type="match status" value="1"/>
</dbReference>
<evidence type="ECO:0000256" key="4">
    <source>
        <dbReference type="ARBA" id="ARBA00022840"/>
    </source>
</evidence>
<evidence type="ECO:0000256" key="5">
    <source>
        <dbReference type="ARBA" id="ARBA00022970"/>
    </source>
</evidence>
<keyword evidence="5" id="KW-0029">Amino-acid transport</keyword>
<name>A0A967EUZ6_9PROT</name>
<dbReference type="GO" id="GO:0005886">
    <property type="term" value="C:plasma membrane"/>
    <property type="evidence" value="ECO:0007669"/>
    <property type="project" value="TreeGrafter"/>
</dbReference>
<dbReference type="GO" id="GO:0015192">
    <property type="term" value="F:L-phenylalanine transmembrane transporter activity"/>
    <property type="evidence" value="ECO:0007669"/>
    <property type="project" value="TreeGrafter"/>
</dbReference>
<dbReference type="InterPro" id="IPR027417">
    <property type="entry name" value="P-loop_NTPase"/>
</dbReference>
<dbReference type="Gene3D" id="3.40.50.300">
    <property type="entry name" value="P-loop containing nucleotide triphosphate hydrolases"/>
    <property type="match status" value="1"/>
</dbReference>
<proteinExistence type="inferred from homology"/>
<dbReference type="GO" id="GO:0015188">
    <property type="term" value="F:L-isoleucine transmembrane transporter activity"/>
    <property type="evidence" value="ECO:0007669"/>
    <property type="project" value="TreeGrafter"/>
</dbReference>
<dbReference type="EMBL" id="JAAQPH010000001">
    <property type="protein sequence ID" value="NIA67084.1"/>
    <property type="molecule type" value="Genomic_DNA"/>
</dbReference>
<accession>A0A967EUZ6</accession>
<dbReference type="CDD" id="cd03219">
    <property type="entry name" value="ABC_Mj1267_LivG_branched"/>
    <property type="match status" value="1"/>
</dbReference>
<dbReference type="PANTHER" id="PTHR45772">
    <property type="entry name" value="CONSERVED COMPONENT OF ABC TRANSPORTER FOR NATURAL AMINO ACIDS-RELATED"/>
    <property type="match status" value="1"/>
</dbReference>
<dbReference type="GO" id="GO:0042941">
    <property type="term" value="P:D-alanine transmembrane transport"/>
    <property type="evidence" value="ECO:0007669"/>
    <property type="project" value="TreeGrafter"/>
</dbReference>
<dbReference type="GO" id="GO:0015808">
    <property type="term" value="P:L-alanine transport"/>
    <property type="evidence" value="ECO:0007669"/>
    <property type="project" value="TreeGrafter"/>
</dbReference>
<keyword evidence="3" id="KW-0547">Nucleotide-binding</keyword>
<dbReference type="GO" id="GO:0005304">
    <property type="term" value="F:L-valine transmembrane transporter activity"/>
    <property type="evidence" value="ECO:0007669"/>
    <property type="project" value="TreeGrafter"/>
</dbReference>
<keyword evidence="4 7" id="KW-0067">ATP-binding</keyword>
<dbReference type="Pfam" id="PF12399">
    <property type="entry name" value="BCA_ABC_TP_C"/>
    <property type="match status" value="1"/>
</dbReference>
<protein>
    <submittedName>
        <fullName evidence="7">ABC transporter ATP-binding protein</fullName>
    </submittedName>
</protein>
<dbReference type="Pfam" id="PF00005">
    <property type="entry name" value="ABC_tran"/>
    <property type="match status" value="1"/>
</dbReference>
<dbReference type="SUPFAM" id="SSF52540">
    <property type="entry name" value="P-loop containing nucleoside triphosphate hydrolases"/>
    <property type="match status" value="1"/>
</dbReference>
<comment type="caution">
    <text evidence="7">The sequence shown here is derived from an EMBL/GenBank/DDBJ whole genome shotgun (WGS) entry which is preliminary data.</text>
</comment>
<evidence type="ECO:0000256" key="2">
    <source>
        <dbReference type="ARBA" id="ARBA00022448"/>
    </source>
</evidence>
<dbReference type="GO" id="GO:0016887">
    <property type="term" value="F:ATP hydrolysis activity"/>
    <property type="evidence" value="ECO:0007669"/>
    <property type="project" value="InterPro"/>
</dbReference>
<sequence>MSLAEAETQSRDVHDKTVPSGARPLLTVDHLTMRFGGLVAVNDVSFAAGDAEITAIIGPNGAGKTTLFNCLTGFYKPTVGRLTLDSSGRQHFLERMDDFRISQKAHVGRTFQNIRLFPAMSVLENLMVAQHNALMRASGYSVLGLLGIGGYRKAEREAVDWARYWLEQVDLVDRADDNAGDLPYGAQRRLEIARAMCSRPVLLCLDEPAAGLNPRESAELNALLLYIKEKHQIGLLLIEHDMSVVMEISDHIVVLDYGRKISDGTPAFVRGDPTVIRAYLGEEEDDEIPPEVVADLAPVLAGTKPDPSDGEGR</sequence>